<comment type="caution">
    <text evidence="2">The sequence shown here is derived from an EMBL/GenBank/DDBJ whole genome shotgun (WGS) entry which is preliminary data.</text>
</comment>
<gene>
    <name evidence="2" type="ORF">QYE76_010974</name>
</gene>
<dbReference type="GO" id="GO:0006260">
    <property type="term" value="P:DNA replication"/>
    <property type="evidence" value="ECO:0007669"/>
    <property type="project" value="InterPro"/>
</dbReference>
<dbReference type="Proteomes" id="UP001231189">
    <property type="component" value="Unassembled WGS sequence"/>
</dbReference>
<organism evidence="2 3">
    <name type="scientific">Lolium multiflorum</name>
    <name type="common">Italian ryegrass</name>
    <name type="synonym">Lolium perenne subsp. multiflorum</name>
    <dbReference type="NCBI Taxonomy" id="4521"/>
    <lineage>
        <taxon>Eukaryota</taxon>
        <taxon>Viridiplantae</taxon>
        <taxon>Streptophyta</taxon>
        <taxon>Embryophyta</taxon>
        <taxon>Tracheophyta</taxon>
        <taxon>Spermatophyta</taxon>
        <taxon>Magnoliopsida</taxon>
        <taxon>Liliopsida</taxon>
        <taxon>Poales</taxon>
        <taxon>Poaceae</taxon>
        <taxon>BOP clade</taxon>
        <taxon>Pooideae</taxon>
        <taxon>Poodae</taxon>
        <taxon>Poeae</taxon>
        <taxon>Poeae Chloroplast Group 2 (Poeae type)</taxon>
        <taxon>Loliodinae</taxon>
        <taxon>Loliinae</taxon>
        <taxon>Lolium</taxon>
    </lineage>
</organism>
<dbReference type="Pfam" id="PF04057">
    <property type="entry name" value="Rep-A_N"/>
    <property type="match status" value="1"/>
</dbReference>
<evidence type="ECO:0000313" key="3">
    <source>
        <dbReference type="Proteomes" id="UP001231189"/>
    </source>
</evidence>
<dbReference type="AlphaFoldDB" id="A0AAD8X4V5"/>
<dbReference type="InterPro" id="IPR007199">
    <property type="entry name" value="Rep_factor-A_N"/>
</dbReference>
<dbReference type="EMBL" id="JAUUTY010000001">
    <property type="protein sequence ID" value="KAK1694277.1"/>
    <property type="molecule type" value="Genomic_DNA"/>
</dbReference>
<proteinExistence type="predicted"/>
<reference evidence="2" key="1">
    <citation type="submission" date="2023-07" db="EMBL/GenBank/DDBJ databases">
        <title>A chromosome-level genome assembly of Lolium multiflorum.</title>
        <authorList>
            <person name="Chen Y."/>
            <person name="Copetti D."/>
            <person name="Kolliker R."/>
            <person name="Studer B."/>
        </authorList>
    </citation>
    <scope>NUCLEOTIDE SEQUENCE</scope>
    <source>
        <strain evidence="2">02402/16</strain>
        <tissue evidence="2">Leaf</tissue>
    </source>
</reference>
<evidence type="ECO:0000313" key="2">
    <source>
        <dbReference type="EMBL" id="KAK1694277.1"/>
    </source>
</evidence>
<feature type="domain" description="Replication factor-A protein 1 N-terminal" evidence="1">
    <location>
        <begin position="9"/>
        <end position="90"/>
    </location>
</feature>
<keyword evidence="3" id="KW-1185">Reference proteome</keyword>
<dbReference type="GO" id="GO:0003677">
    <property type="term" value="F:DNA binding"/>
    <property type="evidence" value="ECO:0007669"/>
    <property type="project" value="InterPro"/>
</dbReference>
<name>A0AAD8X4V5_LOLMU</name>
<protein>
    <recommendedName>
        <fullName evidence="1">Replication factor-A protein 1 N-terminal domain-containing protein</fullName>
    </recommendedName>
</protein>
<dbReference type="GO" id="GO:0005634">
    <property type="term" value="C:nucleus"/>
    <property type="evidence" value="ECO:0007669"/>
    <property type="project" value="InterPro"/>
</dbReference>
<dbReference type="SUPFAM" id="SSF50249">
    <property type="entry name" value="Nucleic acid-binding proteins"/>
    <property type="match status" value="1"/>
</dbReference>
<dbReference type="Gene3D" id="2.40.50.140">
    <property type="entry name" value="Nucleic acid-binding proteins"/>
    <property type="match status" value="1"/>
</dbReference>
<dbReference type="InterPro" id="IPR012340">
    <property type="entry name" value="NA-bd_OB-fold"/>
</dbReference>
<accession>A0AAD8X4V5</accession>
<evidence type="ECO:0000259" key="1">
    <source>
        <dbReference type="Pfam" id="PF04057"/>
    </source>
</evidence>
<sequence length="96" mass="10091">MGGGMEVNLTHGAVAAISRMVQGLRPVLQLAEAPRPTWIVGGHTELYGLLLSDGVHSQKGMLATSLNGLVQAGLLRGGSVVRVLDYICNNSVENPR</sequence>